<evidence type="ECO:0000313" key="2">
    <source>
        <dbReference type="Proteomes" id="UP001227192"/>
    </source>
</evidence>
<sequence length="152" mass="16929">MGQHVPGSNTPYAIVPPRMDTHDLSEVAERIRCEIKQMLPKPGDLDTQPHIPQADFLTEDKQGVRHFGGSNLAVKILLLKKEMKIDVSWKGRVVYWVNRTKLLNGLGQGYLIPLSKDFCLNPGGLLDEGKYIYITNEPTVSPQAAAVLIVPR</sequence>
<proteinExistence type="predicted"/>
<accession>A0AAI9THC4</accession>
<dbReference type="EMBL" id="LACB01000193">
    <property type="protein sequence ID" value="KAJ9486753.1"/>
    <property type="molecule type" value="Genomic_DNA"/>
</dbReference>
<dbReference type="Proteomes" id="UP001227192">
    <property type="component" value="Unassembled WGS sequence"/>
</dbReference>
<gene>
    <name evidence="1" type="ORF">VN97_g6578</name>
</gene>
<comment type="caution">
    <text evidence="1">The sequence shown here is derived from an EMBL/GenBank/DDBJ whole genome shotgun (WGS) entry which is preliminary data.</text>
</comment>
<dbReference type="AlphaFoldDB" id="A0AAI9THC4"/>
<keyword evidence="2" id="KW-1185">Reference proteome</keyword>
<protein>
    <submittedName>
        <fullName evidence="1">Uncharacterized protein</fullName>
    </submittedName>
</protein>
<organism evidence="1 2">
    <name type="scientific">Penicillium thymicola</name>
    <dbReference type="NCBI Taxonomy" id="293382"/>
    <lineage>
        <taxon>Eukaryota</taxon>
        <taxon>Fungi</taxon>
        <taxon>Dikarya</taxon>
        <taxon>Ascomycota</taxon>
        <taxon>Pezizomycotina</taxon>
        <taxon>Eurotiomycetes</taxon>
        <taxon>Eurotiomycetidae</taxon>
        <taxon>Eurotiales</taxon>
        <taxon>Aspergillaceae</taxon>
        <taxon>Penicillium</taxon>
    </lineage>
</organism>
<name>A0AAI9THC4_PENTH</name>
<reference evidence="1" key="1">
    <citation type="submission" date="2015-06" db="EMBL/GenBank/DDBJ databases">
        <authorList>
            <person name="Nguyen H."/>
        </authorList>
    </citation>
    <scope>NUCLEOTIDE SEQUENCE</scope>
    <source>
        <strain evidence="1">DAOM 180753</strain>
    </source>
</reference>
<evidence type="ECO:0000313" key="1">
    <source>
        <dbReference type="EMBL" id="KAJ9486753.1"/>
    </source>
</evidence>
<reference evidence="1" key="2">
    <citation type="journal article" date="2016" name="Fungal Biol.">
        <title>Ochratoxin A production by Penicillium thymicola.</title>
        <authorList>
            <person name="Nguyen H.D.T."/>
            <person name="McMullin D.R."/>
            <person name="Ponomareva E."/>
            <person name="Riley R."/>
            <person name="Pomraning K.R."/>
            <person name="Baker S.E."/>
            <person name="Seifert K.A."/>
        </authorList>
    </citation>
    <scope>NUCLEOTIDE SEQUENCE</scope>
    <source>
        <strain evidence="1">DAOM 180753</strain>
    </source>
</reference>